<sequence length="147" mass="15724">MACAVELMEKEEDMVDEQTEGGGSEVWEARKGSCSTHAEEHAPAALGGRHPPPPPPPPSKWVVLDPMVFPFLTLNKRVGGCERDLRTLLICRITQWISGARLGCTAEAGLRIPCPLPPPPPPPPPPLPPPSPFVKEKEGGGDKGEEA</sequence>
<gene>
    <name evidence="2" type="ORF">B296_00032904</name>
</gene>
<feature type="compositionally biased region" description="Acidic residues" evidence="1">
    <location>
        <begin position="9"/>
        <end position="19"/>
    </location>
</feature>
<protein>
    <submittedName>
        <fullName evidence="2">Uncharacterized protein</fullName>
    </submittedName>
</protein>
<dbReference type="AlphaFoldDB" id="A0A426XPI9"/>
<evidence type="ECO:0000256" key="1">
    <source>
        <dbReference type="SAM" id="MobiDB-lite"/>
    </source>
</evidence>
<evidence type="ECO:0000313" key="2">
    <source>
        <dbReference type="EMBL" id="RRT41342.1"/>
    </source>
</evidence>
<proteinExistence type="predicted"/>
<feature type="compositionally biased region" description="Pro residues" evidence="1">
    <location>
        <begin position="115"/>
        <end position="132"/>
    </location>
</feature>
<feature type="compositionally biased region" description="Basic and acidic residues" evidence="1">
    <location>
        <begin position="134"/>
        <end position="147"/>
    </location>
</feature>
<name>A0A426XPI9_ENSVE</name>
<feature type="region of interest" description="Disordered" evidence="1">
    <location>
        <begin position="1"/>
        <end position="58"/>
    </location>
</feature>
<dbReference type="EMBL" id="AMZH03018656">
    <property type="protein sequence ID" value="RRT41342.1"/>
    <property type="molecule type" value="Genomic_DNA"/>
</dbReference>
<organism evidence="2 3">
    <name type="scientific">Ensete ventricosum</name>
    <name type="common">Abyssinian banana</name>
    <name type="synonym">Musa ensete</name>
    <dbReference type="NCBI Taxonomy" id="4639"/>
    <lineage>
        <taxon>Eukaryota</taxon>
        <taxon>Viridiplantae</taxon>
        <taxon>Streptophyta</taxon>
        <taxon>Embryophyta</taxon>
        <taxon>Tracheophyta</taxon>
        <taxon>Spermatophyta</taxon>
        <taxon>Magnoliopsida</taxon>
        <taxon>Liliopsida</taxon>
        <taxon>Zingiberales</taxon>
        <taxon>Musaceae</taxon>
        <taxon>Ensete</taxon>
    </lineage>
</organism>
<evidence type="ECO:0000313" key="3">
    <source>
        <dbReference type="Proteomes" id="UP000287651"/>
    </source>
</evidence>
<reference evidence="2 3" key="1">
    <citation type="journal article" date="2014" name="Agronomy (Basel)">
        <title>A Draft Genome Sequence for Ensete ventricosum, the Drought-Tolerant Tree Against Hunger.</title>
        <authorList>
            <person name="Harrison J."/>
            <person name="Moore K.A."/>
            <person name="Paszkiewicz K."/>
            <person name="Jones T."/>
            <person name="Grant M."/>
            <person name="Ambacheew D."/>
            <person name="Muzemil S."/>
            <person name="Studholme D.J."/>
        </authorList>
    </citation>
    <scope>NUCLEOTIDE SEQUENCE [LARGE SCALE GENOMIC DNA]</scope>
</reference>
<dbReference type="Proteomes" id="UP000287651">
    <property type="component" value="Unassembled WGS sequence"/>
</dbReference>
<feature type="compositionally biased region" description="Basic and acidic residues" evidence="1">
    <location>
        <begin position="27"/>
        <end position="42"/>
    </location>
</feature>
<accession>A0A426XPI9</accession>
<feature type="region of interest" description="Disordered" evidence="1">
    <location>
        <begin position="115"/>
        <end position="147"/>
    </location>
</feature>
<comment type="caution">
    <text evidence="2">The sequence shown here is derived from an EMBL/GenBank/DDBJ whole genome shotgun (WGS) entry which is preliminary data.</text>
</comment>